<organism evidence="2 3">
    <name type="scientific">Neisseria montereyensis</name>
    <dbReference type="NCBI Taxonomy" id="2973938"/>
    <lineage>
        <taxon>Bacteria</taxon>
        <taxon>Pseudomonadati</taxon>
        <taxon>Pseudomonadota</taxon>
        <taxon>Betaproteobacteria</taxon>
        <taxon>Neisseriales</taxon>
        <taxon>Neisseriaceae</taxon>
        <taxon>Neisseria</taxon>
    </lineage>
</organism>
<reference evidence="2" key="2">
    <citation type="journal article" date="2023" name="Curr. Microbiol.">
        <title>Neisseria montereyensis sp. nov., Isolated from Oropharynx of California Sea Lion (Zalophus californianus): Genomic, Phylogenetic, and Phenotypic Study.</title>
        <authorList>
            <person name="Volokhov D.V."/>
            <person name="Zagorodnyaya T.A."/>
            <person name="Furtak V.A."/>
            <person name="Nattanmai G."/>
            <person name="Randall L."/>
            <person name="Jose S."/>
            <person name="Gao Y."/>
            <person name="Gulland F.M."/>
            <person name="Eisenberg T."/>
            <person name="Delmonte P."/>
            <person name="Blom J."/>
            <person name="Mitchell K.K."/>
        </authorList>
    </citation>
    <scope>NUCLEOTIDE SEQUENCE</scope>
    <source>
        <strain evidence="2">CSL10203-ORH2</strain>
    </source>
</reference>
<dbReference type="InterPro" id="IPR032710">
    <property type="entry name" value="NTF2-like_dom_sf"/>
</dbReference>
<dbReference type="Proteomes" id="UP001166947">
    <property type="component" value="Unassembled WGS sequence"/>
</dbReference>
<proteinExistence type="predicted"/>
<evidence type="ECO:0000259" key="1">
    <source>
        <dbReference type="Pfam" id="PF14534"/>
    </source>
</evidence>
<sequence>MESAKDWAAMAREAEQKRIDYMVAGQFEKFAAMCSPNLRYVHSGGSVDGLSSFMEKVQSGLYDYQRIDFPIHEVRVLGGCVLVFAEFNADVLVGGQLKKLDNHAVSVWEIDGEDLKFAFYQATPKAKQEGK</sequence>
<name>A0ABT2FBT6_9NEIS</name>
<gene>
    <name evidence="2" type="ORF">NXS09_02685</name>
</gene>
<accession>A0ABT2FBT6</accession>
<feature type="domain" description="DUF4440" evidence="1">
    <location>
        <begin position="12"/>
        <end position="110"/>
    </location>
</feature>
<dbReference type="SUPFAM" id="SSF54427">
    <property type="entry name" value="NTF2-like"/>
    <property type="match status" value="1"/>
</dbReference>
<protein>
    <submittedName>
        <fullName evidence="2">Nuclear transport factor 2 family protein</fullName>
    </submittedName>
</protein>
<evidence type="ECO:0000313" key="2">
    <source>
        <dbReference type="EMBL" id="MCS4533204.1"/>
    </source>
</evidence>
<evidence type="ECO:0000313" key="3">
    <source>
        <dbReference type="Proteomes" id="UP001166947"/>
    </source>
</evidence>
<dbReference type="Gene3D" id="3.10.450.50">
    <property type="match status" value="1"/>
</dbReference>
<dbReference type="InterPro" id="IPR027843">
    <property type="entry name" value="DUF4440"/>
</dbReference>
<dbReference type="Pfam" id="PF14534">
    <property type="entry name" value="DUF4440"/>
    <property type="match status" value="1"/>
</dbReference>
<dbReference type="EMBL" id="JANUXW010000002">
    <property type="protein sequence ID" value="MCS4533204.1"/>
    <property type="molecule type" value="Genomic_DNA"/>
</dbReference>
<dbReference type="RefSeq" id="WP_259291017.1">
    <property type="nucleotide sequence ID" value="NZ_JANUXW010000002.1"/>
</dbReference>
<keyword evidence="3" id="KW-1185">Reference proteome</keyword>
<reference evidence="2" key="1">
    <citation type="submission" date="2022-08" db="EMBL/GenBank/DDBJ databases">
        <authorList>
            <person name="Volokhov D.V."/>
            <person name="Furtak V.A."/>
            <person name="Zagorodnyaya T.A."/>
        </authorList>
    </citation>
    <scope>NUCLEOTIDE SEQUENCE</scope>
    <source>
        <strain evidence="2">CSL10203-ORH2</strain>
    </source>
</reference>
<comment type="caution">
    <text evidence="2">The sequence shown here is derived from an EMBL/GenBank/DDBJ whole genome shotgun (WGS) entry which is preliminary data.</text>
</comment>